<evidence type="ECO:0000313" key="2">
    <source>
        <dbReference type="EMBL" id="GGQ30854.1"/>
    </source>
</evidence>
<keyword evidence="3" id="KW-1185">Reference proteome</keyword>
<dbReference type="Proteomes" id="UP000611554">
    <property type="component" value="Unassembled WGS sequence"/>
</dbReference>
<evidence type="ECO:0000313" key="3">
    <source>
        <dbReference type="Proteomes" id="UP000611554"/>
    </source>
</evidence>
<name>A0ABQ2RH67_9ACTN</name>
<reference evidence="3" key="1">
    <citation type="journal article" date="2019" name="Int. J. Syst. Evol. Microbiol.">
        <title>The Global Catalogue of Microorganisms (GCM) 10K type strain sequencing project: providing services to taxonomists for standard genome sequencing and annotation.</title>
        <authorList>
            <consortium name="The Broad Institute Genomics Platform"/>
            <consortium name="The Broad Institute Genome Sequencing Center for Infectious Disease"/>
            <person name="Wu L."/>
            <person name="Ma J."/>
        </authorList>
    </citation>
    <scope>NUCLEOTIDE SEQUENCE [LARGE SCALE GENOMIC DNA]</scope>
    <source>
        <strain evidence="3">JCM 3115</strain>
    </source>
</reference>
<organism evidence="2 3">
    <name type="scientific">Streptosporangium pseudovulgare</name>
    <dbReference type="NCBI Taxonomy" id="35765"/>
    <lineage>
        <taxon>Bacteria</taxon>
        <taxon>Bacillati</taxon>
        <taxon>Actinomycetota</taxon>
        <taxon>Actinomycetes</taxon>
        <taxon>Streptosporangiales</taxon>
        <taxon>Streptosporangiaceae</taxon>
        <taxon>Streptosporangium</taxon>
    </lineage>
</organism>
<accession>A0ABQ2RH67</accession>
<evidence type="ECO:0000256" key="1">
    <source>
        <dbReference type="SAM" id="MobiDB-lite"/>
    </source>
</evidence>
<sequence length="105" mass="11515">MNRAAMSETLREEQGGDHEDHQHDGDRQTGGVDRAHRRSTALTMSPRITNNAIVRATKTMSAISTPEGFVQLLPAVRTAAIEQGNRGVWGFLGLLTGSIRCLPRY</sequence>
<dbReference type="EMBL" id="BMQJ01000028">
    <property type="protein sequence ID" value="GGQ30854.1"/>
    <property type="molecule type" value="Genomic_DNA"/>
</dbReference>
<proteinExistence type="predicted"/>
<feature type="region of interest" description="Disordered" evidence="1">
    <location>
        <begin position="1"/>
        <end position="46"/>
    </location>
</feature>
<comment type="caution">
    <text evidence="2">The sequence shown here is derived from an EMBL/GenBank/DDBJ whole genome shotgun (WGS) entry which is preliminary data.</text>
</comment>
<feature type="compositionally biased region" description="Basic and acidic residues" evidence="1">
    <location>
        <begin position="9"/>
        <end position="27"/>
    </location>
</feature>
<gene>
    <name evidence="2" type="ORF">GCM10010140_71190</name>
</gene>
<protein>
    <submittedName>
        <fullName evidence="2">Uncharacterized protein</fullName>
    </submittedName>
</protein>